<dbReference type="Pfam" id="PF04955">
    <property type="entry name" value="HupE_UreJ"/>
    <property type="match status" value="1"/>
</dbReference>
<feature type="signal peptide" evidence="1">
    <location>
        <begin position="1"/>
        <end position="21"/>
    </location>
</feature>
<keyword evidence="3" id="KW-1185">Reference proteome</keyword>
<feature type="chain" id="PRO_5037258526" evidence="1">
    <location>
        <begin position="22"/>
        <end position="53"/>
    </location>
</feature>
<evidence type="ECO:0000313" key="2">
    <source>
        <dbReference type="EMBL" id="MBL0406932.1"/>
    </source>
</evidence>
<dbReference type="Proteomes" id="UP000605848">
    <property type="component" value="Unassembled WGS sequence"/>
</dbReference>
<evidence type="ECO:0000313" key="3">
    <source>
        <dbReference type="Proteomes" id="UP000605848"/>
    </source>
</evidence>
<reference evidence="2" key="1">
    <citation type="submission" date="2021-01" db="EMBL/GenBank/DDBJ databases">
        <title>Microvirga sp.</title>
        <authorList>
            <person name="Kim M.K."/>
        </authorList>
    </citation>
    <scope>NUCLEOTIDE SEQUENCE</scope>
    <source>
        <strain evidence="2">5420S-16</strain>
    </source>
</reference>
<dbReference type="InterPro" id="IPR007038">
    <property type="entry name" value="HupE_UreJ"/>
</dbReference>
<dbReference type="EMBL" id="JAEQMY010000056">
    <property type="protein sequence ID" value="MBL0406932.1"/>
    <property type="molecule type" value="Genomic_DNA"/>
</dbReference>
<evidence type="ECO:0000256" key="1">
    <source>
        <dbReference type="SAM" id="SignalP"/>
    </source>
</evidence>
<protein>
    <submittedName>
        <fullName evidence="2">HupE/UreJ family protein</fullName>
    </submittedName>
</protein>
<name>A0A936ZGT9_9HYPH</name>
<keyword evidence="1" id="KW-0732">Signal</keyword>
<accession>A0A936ZGT9</accession>
<dbReference type="AlphaFoldDB" id="A0A936ZGT9"/>
<sequence>MKRNYLPVLVFATLFSSNAWAHTGLGATTGFMTGFAHPFSWLDHVLAMCAVGL</sequence>
<organism evidence="2 3">
    <name type="scientific">Microvirga aerilata</name>
    <dbReference type="NCBI Taxonomy" id="670292"/>
    <lineage>
        <taxon>Bacteria</taxon>
        <taxon>Pseudomonadati</taxon>
        <taxon>Pseudomonadota</taxon>
        <taxon>Alphaproteobacteria</taxon>
        <taxon>Hyphomicrobiales</taxon>
        <taxon>Methylobacteriaceae</taxon>
        <taxon>Microvirga</taxon>
    </lineage>
</organism>
<gene>
    <name evidence="2" type="ORF">JKG68_23620</name>
</gene>
<proteinExistence type="predicted"/>
<comment type="caution">
    <text evidence="2">The sequence shown here is derived from an EMBL/GenBank/DDBJ whole genome shotgun (WGS) entry which is preliminary data.</text>
</comment>